<evidence type="ECO:0000313" key="2">
    <source>
        <dbReference type="EMBL" id="RSB81853.1"/>
    </source>
</evidence>
<keyword evidence="4" id="KW-1185">Reference proteome</keyword>
<dbReference type="EMBL" id="RJJT01000004">
    <property type="protein sequence ID" value="RSB81853.1"/>
    <property type="molecule type" value="Genomic_DNA"/>
</dbReference>
<evidence type="ECO:0000313" key="3">
    <source>
        <dbReference type="Proteomes" id="UP000277279"/>
    </source>
</evidence>
<dbReference type="OrthoDB" id="8446640at2"/>
<gene>
    <name evidence="2" type="ORF">EFD55_07880</name>
    <name evidence="1" type="ORF">FHS26_001585</name>
</gene>
<dbReference type="AlphaFoldDB" id="A0A427N4T9"/>
<evidence type="ECO:0000313" key="1">
    <source>
        <dbReference type="EMBL" id="MBB3133872.1"/>
    </source>
</evidence>
<reference evidence="1 4" key="2">
    <citation type="submission" date="2020-08" db="EMBL/GenBank/DDBJ databases">
        <title>Genomic Encyclopedia of Type Strains, Phase III (KMG-III): the genomes of soil and plant-associated and newly described type strains.</title>
        <authorList>
            <person name="Whitman W."/>
        </authorList>
    </citation>
    <scope>NUCLEOTIDE SEQUENCE [LARGE SCALE GENOMIC DNA]</scope>
    <source>
        <strain evidence="1 4">CECT 4113</strain>
    </source>
</reference>
<comment type="caution">
    <text evidence="2">The sequence shown here is derived from an EMBL/GenBank/DDBJ whole genome shotgun (WGS) entry which is preliminary data.</text>
</comment>
<name>A0A427N4T9_9HYPH</name>
<dbReference type="Proteomes" id="UP000277279">
    <property type="component" value="Unassembled WGS sequence"/>
</dbReference>
<dbReference type="Proteomes" id="UP000518315">
    <property type="component" value="Unassembled WGS sequence"/>
</dbReference>
<reference evidence="2 3" key="1">
    <citation type="submission" date="2018-11" db="EMBL/GenBank/DDBJ databases">
        <authorList>
            <person name="Huo Y."/>
        </authorList>
    </citation>
    <scope>NUCLEOTIDE SEQUENCE [LARGE SCALE GENOMIC DNA]</scope>
    <source>
        <strain evidence="2 3">DSM 30132</strain>
    </source>
</reference>
<organism evidence="2 3">
    <name type="scientific">Rhizobium pisi</name>
    <dbReference type="NCBI Taxonomy" id="574561"/>
    <lineage>
        <taxon>Bacteria</taxon>
        <taxon>Pseudomonadati</taxon>
        <taxon>Pseudomonadota</taxon>
        <taxon>Alphaproteobacteria</taxon>
        <taxon>Hyphomicrobiales</taxon>
        <taxon>Rhizobiaceae</taxon>
        <taxon>Rhizobium/Agrobacterium group</taxon>
        <taxon>Rhizobium</taxon>
    </lineage>
</organism>
<sequence>MTPQAELIKKQATARLDKEAAVHRSSHQNVHARRYIMPNPALGGVEIVIIVKGSNLQLWCEARAIDGLAARVLGGEGRPGTETYSEPRKYGRHSALKTMDRLHRGDAWRFIPKTIGNLDAILDAVKGAR</sequence>
<dbReference type="EMBL" id="JACHXH010000004">
    <property type="protein sequence ID" value="MBB3133872.1"/>
    <property type="molecule type" value="Genomic_DNA"/>
</dbReference>
<evidence type="ECO:0000313" key="4">
    <source>
        <dbReference type="Proteomes" id="UP000518315"/>
    </source>
</evidence>
<dbReference type="RefSeq" id="WP_125844038.1">
    <property type="nucleotide sequence ID" value="NZ_JACHXH010000004.1"/>
</dbReference>
<accession>A0A427N4T9</accession>
<protein>
    <submittedName>
        <fullName evidence="2">Uncharacterized protein</fullName>
    </submittedName>
</protein>
<proteinExistence type="predicted"/>